<dbReference type="EMBL" id="CAMXCT020000437">
    <property type="protein sequence ID" value="CAL1132177.1"/>
    <property type="molecule type" value="Genomic_DNA"/>
</dbReference>
<dbReference type="EMBL" id="CAMXCT010000437">
    <property type="protein sequence ID" value="CAI3978802.1"/>
    <property type="molecule type" value="Genomic_DNA"/>
</dbReference>
<organism evidence="3">
    <name type="scientific">Cladocopium goreaui</name>
    <dbReference type="NCBI Taxonomy" id="2562237"/>
    <lineage>
        <taxon>Eukaryota</taxon>
        <taxon>Sar</taxon>
        <taxon>Alveolata</taxon>
        <taxon>Dinophyceae</taxon>
        <taxon>Suessiales</taxon>
        <taxon>Symbiodiniaceae</taxon>
        <taxon>Cladocopium</taxon>
    </lineage>
</organism>
<dbReference type="InterPro" id="IPR036497">
    <property type="entry name" value="GLTP_sf"/>
</dbReference>
<dbReference type="GO" id="GO:0016020">
    <property type="term" value="C:membrane"/>
    <property type="evidence" value="ECO:0007669"/>
    <property type="project" value="TreeGrafter"/>
</dbReference>
<dbReference type="PANTHER" id="PTHR10219:SF25">
    <property type="entry name" value="PLECKSTRIN HOMOLOGY DOMAIN-CONTAINING FAMILY A MEMBER 8"/>
    <property type="match status" value="1"/>
</dbReference>
<dbReference type="GO" id="GO:1902388">
    <property type="term" value="F:ceramide 1-phosphate transfer activity"/>
    <property type="evidence" value="ECO:0007669"/>
    <property type="project" value="TreeGrafter"/>
</dbReference>
<reference evidence="4" key="2">
    <citation type="submission" date="2024-04" db="EMBL/GenBank/DDBJ databases">
        <authorList>
            <person name="Chen Y."/>
            <person name="Shah S."/>
            <person name="Dougan E. K."/>
            <person name="Thang M."/>
            <person name="Chan C."/>
        </authorList>
    </citation>
    <scope>NUCLEOTIDE SEQUENCE [LARGE SCALE GENOMIC DNA]</scope>
</reference>
<evidence type="ECO:0000313" key="5">
    <source>
        <dbReference type="EMBL" id="CAL4766114.1"/>
    </source>
</evidence>
<name>A0A9P1FLV0_9DINO</name>
<dbReference type="EMBL" id="CAMXCT030000437">
    <property type="protein sequence ID" value="CAL4766114.1"/>
    <property type="molecule type" value="Genomic_DNA"/>
</dbReference>
<gene>
    <name evidence="3" type="ORF">C1SCF055_LOCUS6803</name>
</gene>
<evidence type="ECO:0000256" key="1">
    <source>
        <dbReference type="ARBA" id="ARBA00022448"/>
    </source>
</evidence>
<dbReference type="GO" id="GO:1902387">
    <property type="term" value="F:ceramide 1-phosphate binding"/>
    <property type="evidence" value="ECO:0007669"/>
    <property type="project" value="TreeGrafter"/>
</dbReference>
<dbReference type="OrthoDB" id="417538at2759"/>
<reference evidence="3" key="1">
    <citation type="submission" date="2022-10" db="EMBL/GenBank/DDBJ databases">
        <authorList>
            <person name="Chen Y."/>
            <person name="Dougan E. K."/>
            <person name="Chan C."/>
            <person name="Rhodes N."/>
            <person name="Thang M."/>
        </authorList>
    </citation>
    <scope>NUCLEOTIDE SEQUENCE</scope>
</reference>
<dbReference type="Pfam" id="PF08718">
    <property type="entry name" value="GLTP"/>
    <property type="match status" value="1"/>
</dbReference>
<keyword evidence="1" id="KW-0813">Transport</keyword>
<dbReference type="AlphaFoldDB" id="A0A9P1FLV0"/>
<evidence type="ECO:0000313" key="4">
    <source>
        <dbReference type="EMBL" id="CAL1132177.1"/>
    </source>
</evidence>
<evidence type="ECO:0000313" key="6">
    <source>
        <dbReference type="Proteomes" id="UP001152797"/>
    </source>
</evidence>
<keyword evidence="6" id="KW-1185">Reference proteome</keyword>
<accession>A0A9P1FLV0</accession>
<feature type="domain" description="Glycolipid transfer protein" evidence="2">
    <location>
        <begin position="188"/>
        <end position="324"/>
    </location>
</feature>
<protein>
    <submittedName>
        <fullName evidence="5">Glycolipid transfer protein domain-containing protein</fullName>
    </submittedName>
</protein>
<dbReference type="Gene3D" id="1.10.3520.10">
    <property type="entry name" value="Glycolipid transfer protein"/>
    <property type="match status" value="1"/>
</dbReference>
<proteinExistence type="predicted"/>
<dbReference type="SUPFAM" id="SSF110004">
    <property type="entry name" value="Glycolipid transfer protein, GLTP"/>
    <property type="match status" value="1"/>
</dbReference>
<evidence type="ECO:0000259" key="2">
    <source>
        <dbReference type="Pfam" id="PF08718"/>
    </source>
</evidence>
<dbReference type="InterPro" id="IPR014830">
    <property type="entry name" value="Glycolipid_transfer_prot_dom"/>
</dbReference>
<sequence length="380" mass="42343">MAMIFRCKADPSYVLGVRSDNCAQGGWVGLLHRNAPTLLVSWEVSDGVVRPRANPSCVLSLTDDNCQNGAWLHLSEAGTILGQWVISGNCLRAKGNPGFVLCARRDFQGIHMWCFDGLPDHYGQWDLETAPALTVPAALPPARPRLNSTGSVVGGILQPVISKLQSALMFNDPEDTSDPKKVVLDMRSEHFVEALQRLVMVLENFAWGASKFLESDNEKLTRLWTKAGKPSYRAWLLSETAVHAETGYQEYADDSVAMANLWVARNLSFLNELFSLLAENLDTSDAVNLAYARTLQKHHSFLQRQAFYLVYSQLPAREPLMHILEGEVQLSNADVLQEIVEMAQLTKHVTDFAFSLDREMNQKVSAEKVQFDVDTAYGRA</sequence>
<dbReference type="GO" id="GO:0005829">
    <property type="term" value="C:cytosol"/>
    <property type="evidence" value="ECO:0007669"/>
    <property type="project" value="TreeGrafter"/>
</dbReference>
<dbReference type="PANTHER" id="PTHR10219">
    <property type="entry name" value="GLYCOLIPID TRANSFER PROTEIN-RELATED"/>
    <property type="match status" value="1"/>
</dbReference>
<dbReference type="Proteomes" id="UP001152797">
    <property type="component" value="Unassembled WGS sequence"/>
</dbReference>
<evidence type="ECO:0000313" key="3">
    <source>
        <dbReference type="EMBL" id="CAI3978802.1"/>
    </source>
</evidence>
<comment type="caution">
    <text evidence="3">The sequence shown here is derived from an EMBL/GenBank/DDBJ whole genome shotgun (WGS) entry which is preliminary data.</text>
</comment>